<evidence type="ECO:0000313" key="3">
    <source>
        <dbReference type="Proteomes" id="UP000824099"/>
    </source>
</evidence>
<evidence type="ECO:0000256" key="1">
    <source>
        <dbReference type="SAM" id="Phobius"/>
    </source>
</evidence>
<feature type="transmembrane region" description="Helical" evidence="1">
    <location>
        <begin position="145"/>
        <end position="162"/>
    </location>
</feature>
<accession>A0A9D1MP68</accession>
<feature type="transmembrane region" description="Helical" evidence="1">
    <location>
        <begin position="114"/>
        <end position="133"/>
    </location>
</feature>
<name>A0A9D1MP68_9FIRM</name>
<keyword evidence="1" id="KW-1133">Transmembrane helix</keyword>
<dbReference type="EMBL" id="DVNI01000024">
    <property type="protein sequence ID" value="HIU63736.1"/>
    <property type="molecule type" value="Genomic_DNA"/>
</dbReference>
<gene>
    <name evidence="2" type="ORF">IAB06_01670</name>
</gene>
<protein>
    <submittedName>
        <fullName evidence="2">Uncharacterized protein</fullName>
    </submittedName>
</protein>
<dbReference type="Proteomes" id="UP000824099">
    <property type="component" value="Unassembled WGS sequence"/>
</dbReference>
<reference evidence="2" key="2">
    <citation type="journal article" date="2021" name="PeerJ">
        <title>Extensive microbial diversity within the chicken gut microbiome revealed by metagenomics and culture.</title>
        <authorList>
            <person name="Gilroy R."/>
            <person name="Ravi A."/>
            <person name="Getino M."/>
            <person name="Pursley I."/>
            <person name="Horton D.L."/>
            <person name="Alikhan N.F."/>
            <person name="Baker D."/>
            <person name="Gharbi K."/>
            <person name="Hall N."/>
            <person name="Watson M."/>
            <person name="Adriaenssens E.M."/>
            <person name="Foster-Nyarko E."/>
            <person name="Jarju S."/>
            <person name="Secka A."/>
            <person name="Antonio M."/>
            <person name="Oren A."/>
            <person name="Chaudhuri R.R."/>
            <person name="La Ragione R."/>
            <person name="Hildebrand F."/>
            <person name="Pallen M.J."/>
        </authorList>
    </citation>
    <scope>NUCLEOTIDE SEQUENCE</scope>
    <source>
        <strain evidence="2">CHK160-1198</strain>
    </source>
</reference>
<proteinExistence type="predicted"/>
<feature type="transmembrane region" description="Helical" evidence="1">
    <location>
        <begin position="72"/>
        <end position="94"/>
    </location>
</feature>
<keyword evidence="1" id="KW-0472">Membrane</keyword>
<comment type="caution">
    <text evidence="2">The sequence shown here is derived from an EMBL/GenBank/DDBJ whole genome shotgun (WGS) entry which is preliminary data.</text>
</comment>
<organism evidence="2 3">
    <name type="scientific">Candidatus Avacidaminococcus intestinavium</name>
    <dbReference type="NCBI Taxonomy" id="2840684"/>
    <lineage>
        <taxon>Bacteria</taxon>
        <taxon>Bacillati</taxon>
        <taxon>Bacillota</taxon>
        <taxon>Negativicutes</taxon>
        <taxon>Acidaminococcales</taxon>
        <taxon>Acidaminococcaceae</taxon>
        <taxon>Acidaminococcaceae incertae sedis</taxon>
        <taxon>Candidatus Avacidaminococcus</taxon>
    </lineage>
</organism>
<keyword evidence="1" id="KW-0812">Transmembrane</keyword>
<feature type="transmembrane region" description="Helical" evidence="1">
    <location>
        <begin position="15"/>
        <end position="36"/>
    </location>
</feature>
<dbReference type="AlphaFoldDB" id="A0A9D1MP68"/>
<reference evidence="2" key="1">
    <citation type="submission" date="2020-10" db="EMBL/GenBank/DDBJ databases">
        <authorList>
            <person name="Gilroy R."/>
        </authorList>
    </citation>
    <scope>NUCLEOTIDE SEQUENCE</scope>
    <source>
        <strain evidence="2">CHK160-1198</strain>
    </source>
</reference>
<feature type="transmembrane region" description="Helical" evidence="1">
    <location>
        <begin position="42"/>
        <end position="60"/>
    </location>
</feature>
<evidence type="ECO:0000313" key="2">
    <source>
        <dbReference type="EMBL" id="HIU63736.1"/>
    </source>
</evidence>
<sequence length="203" mass="23337">MVTNFLRFKIFKTDLMLALLTIVICGLSFLFAPSIAYENGPIENLQAIILAIGMLVTLALAKKSKNRAEQKLWLAGAILFFIAFWRELSWGRVFYPIKILNSFAPLEQLWYGKFVYPLLAFLIIYVLYLFYRYSLSGFLAKYKLPLWHFLSIVLLMILAQIAESGSFTISSSHYSGEILEELLELAAYSYMLDTIFIMVGKHE</sequence>